<feature type="signal peptide" evidence="1">
    <location>
        <begin position="1"/>
        <end position="16"/>
    </location>
</feature>
<gene>
    <name evidence="2" type="ORF">EYF80_034789</name>
</gene>
<reference evidence="2 3" key="1">
    <citation type="submission" date="2019-03" db="EMBL/GenBank/DDBJ databases">
        <title>First draft genome of Liparis tanakae, snailfish: a comprehensive survey of snailfish specific genes.</title>
        <authorList>
            <person name="Kim W."/>
            <person name="Song I."/>
            <person name="Jeong J.-H."/>
            <person name="Kim D."/>
            <person name="Kim S."/>
            <person name="Ryu S."/>
            <person name="Song J.Y."/>
            <person name="Lee S.K."/>
        </authorList>
    </citation>
    <scope>NUCLEOTIDE SEQUENCE [LARGE SCALE GENOMIC DNA]</scope>
    <source>
        <tissue evidence="2">Muscle</tissue>
    </source>
</reference>
<evidence type="ECO:0008006" key="4">
    <source>
        <dbReference type="Google" id="ProtNLM"/>
    </source>
</evidence>
<protein>
    <recommendedName>
        <fullName evidence="4">Secreted protein</fullName>
    </recommendedName>
</protein>
<sequence>MSGGVLLLVTLDSVCGGKTTLTIQNPAERWRPSRTTTSSAEQTRPAVPMLLSDCCFASLPACALHAEQLDYPDV</sequence>
<evidence type="ECO:0000313" key="2">
    <source>
        <dbReference type="EMBL" id="TNN55002.1"/>
    </source>
</evidence>
<name>A0A4Z2GQL6_9TELE</name>
<keyword evidence="1" id="KW-0732">Signal</keyword>
<dbReference type="EMBL" id="SRLO01000469">
    <property type="protein sequence ID" value="TNN55002.1"/>
    <property type="molecule type" value="Genomic_DNA"/>
</dbReference>
<dbReference type="Proteomes" id="UP000314294">
    <property type="component" value="Unassembled WGS sequence"/>
</dbReference>
<dbReference type="AlphaFoldDB" id="A0A4Z2GQL6"/>
<comment type="caution">
    <text evidence="2">The sequence shown here is derived from an EMBL/GenBank/DDBJ whole genome shotgun (WGS) entry which is preliminary data.</text>
</comment>
<feature type="chain" id="PRO_5021478464" description="Secreted protein" evidence="1">
    <location>
        <begin position="17"/>
        <end position="74"/>
    </location>
</feature>
<evidence type="ECO:0000256" key="1">
    <source>
        <dbReference type="SAM" id="SignalP"/>
    </source>
</evidence>
<proteinExistence type="predicted"/>
<evidence type="ECO:0000313" key="3">
    <source>
        <dbReference type="Proteomes" id="UP000314294"/>
    </source>
</evidence>
<keyword evidence="3" id="KW-1185">Reference proteome</keyword>
<organism evidence="2 3">
    <name type="scientific">Liparis tanakae</name>
    <name type="common">Tanaka's snailfish</name>
    <dbReference type="NCBI Taxonomy" id="230148"/>
    <lineage>
        <taxon>Eukaryota</taxon>
        <taxon>Metazoa</taxon>
        <taxon>Chordata</taxon>
        <taxon>Craniata</taxon>
        <taxon>Vertebrata</taxon>
        <taxon>Euteleostomi</taxon>
        <taxon>Actinopterygii</taxon>
        <taxon>Neopterygii</taxon>
        <taxon>Teleostei</taxon>
        <taxon>Neoteleostei</taxon>
        <taxon>Acanthomorphata</taxon>
        <taxon>Eupercaria</taxon>
        <taxon>Perciformes</taxon>
        <taxon>Cottioidei</taxon>
        <taxon>Cottales</taxon>
        <taxon>Liparidae</taxon>
        <taxon>Liparis</taxon>
    </lineage>
</organism>
<accession>A0A4Z2GQL6</accession>